<dbReference type="InterPro" id="IPR006157">
    <property type="entry name" value="FolB_dom"/>
</dbReference>
<proteinExistence type="inferred from homology"/>
<sequence>MDGDTIALTGLRVFGYHGVYDDERQDGQDFVVDLDLTLDTRPAAASDDVADTVHYGEVAEEVAAIVAGDPVNLLETLADRIGRAVLARPRVSAVRVTVHKPQAPIPLTFADVSVTITRRRTDTEGHADESPTG</sequence>
<evidence type="ECO:0000256" key="5">
    <source>
        <dbReference type="ARBA" id="ARBA00023239"/>
    </source>
</evidence>
<dbReference type="GO" id="GO:0004150">
    <property type="term" value="F:dihydroneopterin aldolase activity"/>
    <property type="evidence" value="ECO:0007669"/>
    <property type="project" value="UniProtKB-EC"/>
</dbReference>
<dbReference type="NCBIfam" id="TIGR00526">
    <property type="entry name" value="folB_dom"/>
    <property type="match status" value="1"/>
</dbReference>
<evidence type="ECO:0000313" key="9">
    <source>
        <dbReference type="Proteomes" id="UP001324533"/>
    </source>
</evidence>
<dbReference type="PANTHER" id="PTHR42844">
    <property type="entry name" value="DIHYDRONEOPTERIN ALDOLASE 1-RELATED"/>
    <property type="match status" value="1"/>
</dbReference>
<evidence type="ECO:0000256" key="4">
    <source>
        <dbReference type="ARBA" id="ARBA00022909"/>
    </source>
</evidence>
<dbReference type="PANTHER" id="PTHR42844:SF1">
    <property type="entry name" value="DIHYDRONEOPTERIN ALDOLASE 1-RELATED"/>
    <property type="match status" value="1"/>
</dbReference>
<dbReference type="CDD" id="cd00534">
    <property type="entry name" value="DHNA_DHNTPE"/>
    <property type="match status" value="1"/>
</dbReference>
<dbReference type="EMBL" id="CP139779">
    <property type="protein sequence ID" value="WQB70642.1"/>
    <property type="molecule type" value="Genomic_DNA"/>
</dbReference>
<dbReference type="NCBIfam" id="TIGR00525">
    <property type="entry name" value="folB"/>
    <property type="match status" value="1"/>
</dbReference>
<evidence type="ECO:0000256" key="6">
    <source>
        <dbReference type="RuleBase" id="RU362079"/>
    </source>
</evidence>
<organism evidence="8 9">
    <name type="scientific">Microbacterium invictum</name>
    <dbReference type="NCBI Taxonomy" id="515415"/>
    <lineage>
        <taxon>Bacteria</taxon>
        <taxon>Bacillati</taxon>
        <taxon>Actinomycetota</taxon>
        <taxon>Actinomycetes</taxon>
        <taxon>Micrococcales</taxon>
        <taxon>Microbacteriaceae</taxon>
        <taxon>Microbacterium</taxon>
    </lineage>
</organism>
<dbReference type="RefSeq" id="WP_322410781.1">
    <property type="nucleotide sequence ID" value="NZ_CP139779.1"/>
</dbReference>
<dbReference type="Proteomes" id="UP001324533">
    <property type="component" value="Chromosome"/>
</dbReference>
<keyword evidence="5 6" id="KW-0456">Lyase</keyword>
<dbReference type="InterPro" id="IPR043133">
    <property type="entry name" value="GTP-CH-I_C/QueF"/>
</dbReference>
<accession>A0ABZ0VFR8</accession>
<dbReference type="Gene3D" id="3.30.1130.10">
    <property type="match status" value="1"/>
</dbReference>
<dbReference type="SUPFAM" id="SSF55620">
    <property type="entry name" value="Tetrahydrobiopterin biosynthesis enzymes-like"/>
    <property type="match status" value="1"/>
</dbReference>
<dbReference type="Pfam" id="PF02152">
    <property type="entry name" value="FolB"/>
    <property type="match status" value="1"/>
</dbReference>
<comment type="pathway">
    <text evidence="2 6">Cofactor biosynthesis; tetrahydrofolate biosynthesis; 2-amino-4-hydroxy-6-hydroxymethyl-7,8-dihydropteridine diphosphate from 7,8-dihydroneopterin triphosphate: step 3/4.</text>
</comment>
<dbReference type="SMART" id="SM00905">
    <property type="entry name" value="FolB"/>
    <property type="match status" value="1"/>
</dbReference>
<dbReference type="InterPro" id="IPR006156">
    <property type="entry name" value="Dihydroneopterin_aldolase"/>
</dbReference>
<feature type="domain" description="Dihydroneopterin aldolase/epimerase" evidence="7">
    <location>
        <begin position="6"/>
        <end position="118"/>
    </location>
</feature>
<name>A0ABZ0VFR8_9MICO</name>
<protein>
    <recommendedName>
        <fullName evidence="6">7,8-dihydroneopterin aldolase</fullName>
        <ecNumber evidence="6">4.1.2.25</ecNumber>
    </recommendedName>
</protein>
<comment type="catalytic activity">
    <reaction evidence="1 6">
        <text>7,8-dihydroneopterin = 6-hydroxymethyl-7,8-dihydropterin + glycolaldehyde</text>
        <dbReference type="Rhea" id="RHEA:10540"/>
        <dbReference type="ChEBI" id="CHEBI:17001"/>
        <dbReference type="ChEBI" id="CHEBI:17071"/>
        <dbReference type="ChEBI" id="CHEBI:44841"/>
        <dbReference type="EC" id="4.1.2.25"/>
    </reaction>
</comment>
<evidence type="ECO:0000256" key="2">
    <source>
        <dbReference type="ARBA" id="ARBA00005013"/>
    </source>
</evidence>
<reference evidence="8 9" key="1">
    <citation type="submission" date="2023-06" db="EMBL/GenBank/DDBJ databases">
        <title>Rock-solubilizing bacteria, Microbacterium invictum, promotes re-establishment of vegetation in rocky wasteland by accelerating rock bio-weathering and reshaping soil bacterial community.</title>
        <authorList>
            <person name="Liu C."/>
        </authorList>
    </citation>
    <scope>NUCLEOTIDE SEQUENCE [LARGE SCALE GENOMIC DNA]</scope>
    <source>
        <strain evidence="8 9">X-18</strain>
    </source>
</reference>
<evidence type="ECO:0000259" key="7">
    <source>
        <dbReference type="SMART" id="SM00905"/>
    </source>
</evidence>
<keyword evidence="9" id="KW-1185">Reference proteome</keyword>
<comment type="similarity">
    <text evidence="3 6">Belongs to the DHNA family.</text>
</comment>
<evidence type="ECO:0000256" key="3">
    <source>
        <dbReference type="ARBA" id="ARBA00005708"/>
    </source>
</evidence>
<gene>
    <name evidence="8" type="primary">folB</name>
    <name evidence="8" type="ORF">T9R20_01410</name>
</gene>
<keyword evidence="4 6" id="KW-0289">Folate biosynthesis</keyword>
<comment type="function">
    <text evidence="6">Catalyzes the conversion of 7,8-dihydroneopterin to 6-hydroxymethyl-7,8-dihydropterin.</text>
</comment>
<evidence type="ECO:0000313" key="8">
    <source>
        <dbReference type="EMBL" id="WQB70642.1"/>
    </source>
</evidence>
<dbReference type="EC" id="4.1.2.25" evidence="6"/>
<evidence type="ECO:0000256" key="1">
    <source>
        <dbReference type="ARBA" id="ARBA00001353"/>
    </source>
</evidence>